<dbReference type="PANTHER" id="PTHR47718:SF17">
    <property type="entry name" value="PROTEIN FAR1-RELATED SEQUENCE 5-LIKE"/>
    <property type="match status" value="1"/>
</dbReference>
<keyword evidence="3" id="KW-1185">Reference proteome</keyword>
<dbReference type="Pfam" id="PF10551">
    <property type="entry name" value="MULE"/>
    <property type="match status" value="1"/>
</dbReference>
<name>A0AAD9U2D6_9ROSI</name>
<dbReference type="InterPro" id="IPR018289">
    <property type="entry name" value="MULE_transposase_dom"/>
</dbReference>
<sequence length="172" mass="20042">MVNKKGGYSKIGFTQKDMYNQIDVKRQDEALENDSHAALMYLQSNANSEINFCCRFSIDDKDRLANIFWRDSHSLFKYQCFRDVLVFDNTYKTNVYARLVVLFVGVTNHHVTYVFRVDLLSDETVQLYRWVLNTLMDSIGHKHPISILTDGDEAMQQAIDKIFPNSRHMICG</sequence>
<evidence type="ECO:0000313" key="3">
    <source>
        <dbReference type="Proteomes" id="UP001280121"/>
    </source>
</evidence>
<reference evidence="2" key="1">
    <citation type="journal article" date="2023" name="Plant J.">
        <title>Genome sequences and population genomics provide insights into the demographic history, inbreeding, and mutation load of two 'living fossil' tree species of Dipteronia.</title>
        <authorList>
            <person name="Feng Y."/>
            <person name="Comes H.P."/>
            <person name="Chen J."/>
            <person name="Zhu S."/>
            <person name="Lu R."/>
            <person name="Zhang X."/>
            <person name="Li P."/>
            <person name="Qiu J."/>
            <person name="Olsen K.M."/>
            <person name="Qiu Y."/>
        </authorList>
    </citation>
    <scope>NUCLEOTIDE SEQUENCE</scope>
    <source>
        <strain evidence="2">KIB01</strain>
    </source>
</reference>
<organism evidence="2 3">
    <name type="scientific">Dipteronia dyeriana</name>
    <dbReference type="NCBI Taxonomy" id="168575"/>
    <lineage>
        <taxon>Eukaryota</taxon>
        <taxon>Viridiplantae</taxon>
        <taxon>Streptophyta</taxon>
        <taxon>Embryophyta</taxon>
        <taxon>Tracheophyta</taxon>
        <taxon>Spermatophyta</taxon>
        <taxon>Magnoliopsida</taxon>
        <taxon>eudicotyledons</taxon>
        <taxon>Gunneridae</taxon>
        <taxon>Pentapetalae</taxon>
        <taxon>rosids</taxon>
        <taxon>malvids</taxon>
        <taxon>Sapindales</taxon>
        <taxon>Sapindaceae</taxon>
        <taxon>Hippocastanoideae</taxon>
        <taxon>Acereae</taxon>
        <taxon>Dipteronia</taxon>
    </lineage>
</organism>
<comment type="caution">
    <text evidence="2">The sequence shown here is derived from an EMBL/GenBank/DDBJ whole genome shotgun (WGS) entry which is preliminary data.</text>
</comment>
<evidence type="ECO:0000313" key="2">
    <source>
        <dbReference type="EMBL" id="KAK2646238.1"/>
    </source>
</evidence>
<dbReference type="EMBL" id="JANJYI010000006">
    <property type="protein sequence ID" value="KAK2646238.1"/>
    <property type="molecule type" value="Genomic_DNA"/>
</dbReference>
<gene>
    <name evidence="2" type="ORF">Ddye_021433</name>
</gene>
<dbReference type="PANTHER" id="PTHR47718">
    <property type="entry name" value="OS01G0519700 PROTEIN"/>
    <property type="match status" value="1"/>
</dbReference>
<feature type="domain" description="MULE transposase" evidence="1">
    <location>
        <begin position="84"/>
        <end position="171"/>
    </location>
</feature>
<evidence type="ECO:0000259" key="1">
    <source>
        <dbReference type="Pfam" id="PF10551"/>
    </source>
</evidence>
<proteinExistence type="predicted"/>
<dbReference type="Proteomes" id="UP001280121">
    <property type="component" value="Unassembled WGS sequence"/>
</dbReference>
<protein>
    <recommendedName>
        <fullName evidence="1">MULE transposase domain-containing protein</fullName>
    </recommendedName>
</protein>
<dbReference type="AlphaFoldDB" id="A0AAD9U2D6"/>
<accession>A0AAD9U2D6</accession>